<comment type="pathway">
    <text evidence="2">Phospholipid metabolism; CDP-diacylglycerol biosynthesis; CDP-diacylglycerol from sn-glycerol 3-phosphate: step 1/3.</text>
</comment>
<comment type="caution">
    <text evidence="13">The sequence shown here is derived from an EMBL/GenBank/DDBJ whole genome shotgun (WGS) entry which is preliminary data.</text>
</comment>
<dbReference type="Pfam" id="PF19277">
    <property type="entry name" value="GPAT_C"/>
    <property type="match status" value="1"/>
</dbReference>
<evidence type="ECO:0000259" key="12">
    <source>
        <dbReference type="SMART" id="SM00563"/>
    </source>
</evidence>
<protein>
    <recommendedName>
        <fullName evidence="5">Glycerol-3-phosphate acyltransferase</fullName>
        <ecNumber evidence="4">2.3.1.15</ecNumber>
    </recommendedName>
</protein>
<organism evidence="13 14">
    <name type="scientific">Parahalioglobus pacificus</name>
    <dbReference type="NCBI Taxonomy" id="930806"/>
    <lineage>
        <taxon>Bacteria</taxon>
        <taxon>Pseudomonadati</taxon>
        <taxon>Pseudomonadota</taxon>
        <taxon>Gammaproteobacteria</taxon>
        <taxon>Cellvibrionales</taxon>
        <taxon>Halieaceae</taxon>
        <taxon>Parahalioglobus</taxon>
    </lineage>
</organism>
<dbReference type="CDD" id="cd07993">
    <property type="entry name" value="LPLAT_DHAPAT-like"/>
    <property type="match status" value="1"/>
</dbReference>
<keyword evidence="14" id="KW-1185">Reference proteome</keyword>
<dbReference type="PANTHER" id="PTHR12563">
    <property type="entry name" value="GLYCEROL-3-PHOSPHATE ACYLTRANSFERASE"/>
    <property type="match status" value="1"/>
</dbReference>
<feature type="domain" description="Phospholipid/glycerol acyltransferase" evidence="12">
    <location>
        <begin position="284"/>
        <end position="411"/>
    </location>
</feature>
<reference evidence="13" key="2">
    <citation type="submission" date="2020-09" db="EMBL/GenBank/DDBJ databases">
        <authorList>
            <person name="Sun Q."/>
            <person name="Kim S."/>
        </authorList>
    </citation>
    <scope>NUCLEOTIDE SEQUENCE</scope>
    <source>
        <strain evidence="13">KCTC 23430</strain>
    </source>
</reference>
<evidence type="ECO:0000313" key="14">
    <source>
        <dbReference type="Proteomes" id="UP000644693"/>
    </source>
</evidence>
<reference evidence="13" key="1">
    <citation type="journal article" date="2014" name="Int. J. Syst. Evol. Microbiol.">
        <title>Complete genome sequence of Corynebacterium casei LMG S-19264T (=DSM 44701T), isolated from a smear-ripened cheese.</title>
        <authorList>
            <consortium name="US DOE Joint Genome Institute (JGI-PGF)"/>
            <person name="Walter F."/>
            <person name="Albersmeier A."/>
            <person name="Kalinowski J."/>
            <person name="Ruckert C."/>
        </authorList>
    </citation>
    <scope>NUCLEOTIDE SEQUENCE</scope>
    <source>
        <strain evidence="13">KCTC 23430</strain>
    </source>
</reference>
<dbReference type="GO" id="GO:0008654">
    <property type="term" value="P:phospholipid biosynthetic process"/>
    <property type="evidence" value="ECO:0007669"/>
    <property type="project" value="UniProtKB-KW"/>
</dbReference>
<dbReference type="InterPro" id="IPR041728">
    <property type="entry name" value="GPAT/DHAPAT_LPLAT"/>
</dbReference>
<evidence type="ECO:0000256" key="3">
    <source>
        <dbReference type="ARBA" id="ARBA00007937"/>
    </source>
</evidence>
<dbReference type="PANTHER" id="PTHR12563:SF17">
    <property type="entry name" value="DIHYDROXYACETONE PHOSPHATE ACYLTRANSFERASE"/>
    <property type="match status" value="1"/>
</dbReference>
<dbReference type="InterPro" id="IPR022284">
    <property type="entry name" value="GPAT/DHAPAT"/>
</dbReference>
<dbReference type="AlphaFoldDB" id="A0A918XK49"/>
<keyword evidence="8" id="KW-0443">Lipid metabolism</keyword>
<dbReference type="InterPro" id="IPR002123">
    <property type="entry name" value="Plipid/glycerol_acylTrfase"/>
</dbReference>
<keyword evidence="6" id="KW-0808">Transferase</keyword>
<gene>
    <name evidence="13" type="primary">plsB</name>
    <name evidence="13" type="ORF">GCM10007053_23580</name>
</gene>
<keyword evidence="9" id="KW-1208">Phospholipid metabolism</keyword>
<dbReference type="EMBL" id="BMYM01000002">
    <property type="protein sequence ID" value="GHD35966.1"/>
    <property type="molecule type" value="Genomic_DNA"/>
</dbReference>
<dbReference type="Pfam" id="PF01553">
    <property type="entry name" value="Acyltransferase"/>
    <property type="match status" value="1"/>
</dbReference>
<evidence type="ECO:0000256" key="6">
    <source>
        <dbReference type="ARBA" id="ARBA00022679"/>
    </source>
</evidence>
<keyword evidence="10 13" id="KW-0012">Acyltransferase</keyword>
<proteinExistence type="inferred from homology"/>
<sequence length="786" mass="89169">MQVQNTNLRPKFQVDPWPDSPNENVLFLLDASNSFEEELLTQWVAHHRGEHSAVQQHMLAIDLGDDRKGIDSSALLDRLGMDLPDDAVIAPLRIAWLPSESSINSGPRIRDFLLGDPRRPGPKKGQKIINRFPSRMQLLVGAPDTLGNLSGRYEHKYGISTDEARESFAKFVARQAAIVLDIAERRLQGGRYKVPRYVAESLKANRAYNEALDALSAEEGKSKTELLKTASEYMKELISIPSTFWLDVWAKFNNFCLGLGYESELVYDQQSVENLRKVVRDHPSMLLWTHKTYLDGMVVPKVLYDNDFPMPHMFGGANLNFPGLGFLVHRSGGIFIKRSFQDNELYKITLRHYIGYLMEKRFPMNWSFEGTRSRMGKLMPPKYGLLKYVLEACHATDARQIHIVPISINYDLIRDVEEYATEQTGRGKGPESLRWFVGYVRSLARPMGKVYMDVGEPVVLDRAPEPDDSLALSKIAFEVAVEANRVTPITFPSLLTMVLLGAAPRALTEEEVVEDLDALLAWAESRNVRISKDFDRAYAEQMDGLLGIMIDEGVITRYNEGPETVYGIAMEQHPMASYYRNTIIHFFVNKAIIELAALKASEQEGPAAVEAFWAEVEHLRDLFKFEFFYSPTETFHQEIRDELDRYGTDWEDLLTQGTIGFQALLASMVPLVSHVALLTYAEAYVVVADLLARKESWESLEQQECIDEALKLGRQAFLQRRISSESSIGKLLYKNGFQMLQHRQLTEGGADTLKEQRTAVALEIRDVLRRIEVIRAIGVASRGAFR</sequence>
<keyword evidence="8" id="KW-0444">Lipid biosynthesis</keyword>
<dbReference type="SMART" id="SM00563">
    <property type="entry name" value="PlsC"/>
    <property type="match status" value="1"/>
</dbReference>
<accession>A0A918XK49</accession>
<dbReference type="GO" id="GO:0004366">
    <property type="term" value="F:glycerol-3-phosphate O-acyltransferase activity"/>
    <property type="evidence" value="ECO:0007669"/>
    <property type="project" value="UniProtKB-EC"/>
</dbReference>
<dbReference type="GO" id="GO:0005886">
    <property type="term" value="C:plasma membrane"/>
    <property type="evidence" value="ECO:0007669"/>
    <property type="project" value="TreeGrafter"/>
</dbReference>
<dbReference type="SUPFAM" id="SSF69593">
    <property type="entry name" value="Glycerol-3-phosphate (1)-acyltransferase"/>
    <property type="match status" value="1"/>
</dbReference>
<evidence type="ECO:0000256" key="7">
    <source>
        <dbReference type="ARBA" id="ARBA00023136"/>
    </source>
</evidence>
<evidence type="ECO:0000256" key="2">
    <source>
        <dbReference type="ARBA" id="ARBA00004765"/>
    </source>
</evidence>
<comment type="similarity">
    <text evidence="3">Belongs to the GPAT/DAPAT family.</text>
</comment>
<comment type="subcellular location">
    <subcellularLocation>
        <location evidence="1">Endomembrane system</location>
        <topology evidence="1">Peripheral membrane protein</topology>
    </subcellularLocation>
</comment>
<evidence type="ECO:0000256" key="8">
    <source>
        <dbReference type="ARBA" id="ARBA00023209"/>
    </source>
</evidence>
<dbReference type="RefSeq" id="WP_189477987.1">
    <property type="nucleotide sequence ID" value="NZ_BMYM01000002.1"/>
</dbReference>
<dbReference type="Proteomes" id="UP000644693">
    <property type="component" value="Unassembled WGS sequence"/>
</dbReference>
<evidence type="ECO:0000313" key="13">
    <source>
        <dbReference type="EMBL" id="GHD35966.1"/>
    </source>
</evidence>
<dbReference type="NCBIfam" id="NF002886">
    <property type="entry name" value="PRK03355.1"/>
    <property type="match status" value="1"/>
</dbReference>
<dbReference type="GO" id="GO:0012505">
    <property type="term" value="C:endomembrane system"/>
    <property type="evidence" value="ECO:0007669"/>
    <property type="project" value="UniProtKB-SubCell"/>
</dbReference>
<keyword evidence="7" id="KW-0472">Membrane</keyword>
<comment type="catalytic activity">
    <reaction evidence="11">
        <text>sn-glycerol 3-phosphate + an acyl-CoA = a 1-acyl-sn-glycero-3-phosphate + CoA</text>
        <dbReference type="Rhea" id="RHEA:15325"/>
        <dbReference type="ChEBI" id="CHEBI:57287"/>
        <dbReference type="ChEBI" id="CHEBI:57597"/>
        <dbReference type="ChEBI" id="CHEBI:57970"/>
        <dbReference type="ChEBI" id="CHEBI:58342"/>
        <dbReference type="EC" id="2.3.1.15"/>
    </reaction>
</comment>
<evidence type="ECO:0000256" key="11">
    <source>
        <dbReference type="ARBA" id="ARBA00048427"/>
    </source>
</evidence>
<evidence type="ECO:0000256" key="10">
    <source>
        <dbReference type="ARBA" id="ARBA00023315"/>
    </source>
</evidence>
<evidence type="ECO:0000256" key="9">
    <source>
        <dbReference type="ARBA" id="ARBA00023264"/>
    </source>
</evidence>
<evidence type="ECO:0000256" key="1">
    <source>
        <dbReference type="ARBA" id="ARBA00004184"/>
    </source>
</evidence>
<dbReference type="InterPro" id="IPR045520">
    <property type="entry name" value="GPAT/DHAPAT_C"/>
</dbReference>
<keyword evidence="8" id="KW-0594">Phospholipid biosynthesis</keyword>
<name>A0A918XK49_9GAMM</name>
<evidence type="ECO:0000256" key="4">
    <source>
        <dbReference type="ARBA" id="ARBA00013113"/>
    </source>
</evidence>
<dbReference type="PIRSF" id="PIRSF000437">
    <property type="entry name" value="GPAT_DHAPAT"/>
    <property type="match status" value="1"/>
</dbReference>
<evidence type="ECO:0000256" key="5">
    <source>
        <dbReference type="ARBA" id="ARBA00013432"/>
    </source>
</evidence>
<dbReference type="EC" id="2.3.1.15" evidence="4"/>